<protein>
    <submittedName>
        <fullName evidence="1">Uncharacterized protein</fullName>
    </submittedName>
</protein>
<keyword evidence="2" id="KW-1185">Reference proteome</keyword>
<dbReference type="RefSeq" id="WP_244710967.1">
    <property type="nucleotide sequence ID" value="NZ_CP095073.1"/>
</dbReference>
<reference evidence="1 2" key="1">
    <citation type="submission" date="2022-04" db="EMBL/GenBank/DDBJ databases">
        <title>Halobacillus sp. isolated from saltern.</title>
        <authorList>
            <person name="Won M."/>
            <person name="Lee C.-M."/>
            <person name="Woen H.-Y."/>
            <person name="Kwon S.-W."/>
        </authorList>
    </citation>
    <scope>NUCLEOTIDE SEQUENCE [LARGE SCALE GENOMIC DNA]</scope>
    <source>
        <strain evidence="1 2">SSBR10-3</strain>
    </source>
</reference>
<sequence length="46" mass="5377">MNQPQPFDGYNAATLSEEQIKEIQQLEEHMKSETSEDIILIAYKHQ</sequence>
<dbReference type="Proteomes" id="UP000831787">
    <property type="component" value="Chromosome"/>
</dbReference>
<organism evidence="1 2">
    <name type="scientific">Halobacillus salinarum</name>
    <dbReference type="NCBI Taxonomy" id="2932257"/>
    <lineage>
        <taxon>Bacteria</taxon>
        <taxon>Bacillati</taxon>
        <taxon>Bacillota</taxon>
        <taxon>Bacilli</taxon>
        <taxon>Bacillales</taxon>
        <taxon>Bacillaceae</taxon>
        <taxon>Halobacillus</taxon>
    </lineage>
</organism>
<name>A0ABY4ERK8_9BACI</name>
<evidence type="ECO:0000313" key="2">
    <source>
        <dbReference type="Proteomes" id="UP000831787"/>
    </source>
</evidence>
<evidence type="ECO:0000313" key="1">
    <source>
        <dbReference type="EMBL" id="UOQ44756.1"/>
    </source>
</evidence>
<proteinExistence type="predicted"/>
<dbReference type="EMBL" id="CP095073">
    <property type="protein sequence ID" value="UOQ44756.1"/>
    <property type="molecule type" value="Genomic_DNA"/>
</dbReference>
<accession>A0ABY4ERK8</accession>
<gene>
    <name evidence="1" type="ORF">MUN89_02015</name>
</gene>